<comment type="caution">
    <text evidence="5">The sequence shown here is derived from an EMBL/GenBank/DDBJ whole genome shotgun (WGS) entry which is preliminary data.</text>
</comment>
<dbReference type="Proteomes" id="UP000664835">
    <property type="component" value="Unassembled WGS sequence"/>
</dbReference>
<name>A0ABS3Q2N1_9GAMM</name>
<sequence length="373" mass="41946">MINSNDFISLSRLALEGRDADIRLFLAKLVRKLRKAEPAIGGQLEELLKINPARSSSVLRKDTGQHDQSAIFDPAEKSEFPLIKTFEEIRSEEEPILENPIKQQFEQIIVERKSLTLLQKNGLQPTSSMILQGPPGVGKTMSAKWLASKLDLPLYILDLTAVMSSYLGKTGSNLRSVIEFAKSHPCVLLLDEIDAIAKRRSDDSDVGELKRLVTVMLQELENWPSTGILIAATNHPELVDPALWRRFDIEINFHTPSINQVRNAVIHFLGKDEAHFKQWIELIVAGLSGTSYSNIKRTILKLRKLRILNPSELEQNILKHILPNIDELSRDEKINLAVGSVVNQGMSQLKAAKLFGVSRDTIRKRINSVERGE</sequence>
<evidence type="ECO:0000313" key="6">
    <source>
        <dbReference type="Proteomes" id="UP000664835"/>
    </source>
</evidence>
<dbReference type="Pfam" id="PF00004">
    <property type="entry name" value="AAA"/>
    <property type="match status" value="1"/>
</dbReference>
<comment type="similarity">
    <text evidence="1">Belongs to the AAA ATPase family.</text>
</comment>
<dbReference type="CDD" id="cd19481">
    <property type="entry name" value="RecA-like_protease"/>
    <property type="match status" value="1"/>
</dbReference>
<evidence type="ECO:0000256" key="3">
    <source>
        <dbReference type="ARBA" id="ARBA00022840"/>
    </source>
</evidence>
<proteinExistence type="inferred from homology"/>
<dbReference type="InterPro" id="IPR050221">
    <property type="entry name" value="26S_Proteasome_ATPase"/>
</dbReference>
<keyword evidence="6" id="KW-1185">Reference proteome</keyword>
<dbReference type="InterPro" id="IPR007889">
    <property type="entry name" value="HTH_Psq"/>
</dbReference>
<dbReference type="Gene3D" id="3.40.50.300">
    <property type="entry name" value="P-loop containing nucleotide triphosphate hydrolases"/>
    <property type="match status" value="1"/>
</dbReference>
<accession>A0ABS3Q2N1</accession>
<evidence type="ECO:0000259" key="4">
    <source>
        <dbReference type="SMART" id="SM00382"/>
    </source>
</evidence>
<dbReference type="InterPro" id="IPR009057">
    <property type="entry name" value="Homeodomain-like_sf"/>
</dbReference>
<dbReference type="InterPro" id="IPR003593">
    <property type="entry name" value="AAA+_ATPase"/>
</dbReference>
<evidence type="ECO:0000256" key="2">
    <source>
        <dbReference type="ARBA" id="ARBA00022741"/>
    </source>
</evidence>
<organism evidence="5 6">
    <name type="scientific">Thiomicrorhabdus marina</name>
    <dbReference type="NCBI Taxonomy" id="2818442"/>
    <lineage>
        <taxon>Bacteria</taxon>
        <taxon>Pseudomonadati</taxon>
        <taxon>Pseudomonadota</taxon>
        <taxon>Gammaproteobacteria</taxon>
        <taxon>Thiotrichales</taxon>
        <taxon>Piscirickettsiaceae</taxon>
        <taxon>Thiomicrorhabdus</taxon>
    </lineage>
</organism>
<dbReference type="SUPFAM" id="SSF46689">
    <property type="entry name" value="Homeodomain-like"/>
    <property type="match status" value="1"/>
</dbReference>
<reference evidence="5 6" key="1">
    <citation type="submission" date="2021-03" db="EMBL/GenBank/DDBJ databases">
        <title>Thiomicrorhabdus sp.nov.,novel sulfur-oxidizing bacteria isolated from coastal sediment.</title>
        <authorList>
            <person name="Liu X."/>
        </authorList>
    </citation>
    <scope>NUCLEOTIDE SEQUENCE [LARGE SCALE GENOMIC DNA]</scope>
    <source>
        <strain evidence="5 6">6S2-11</strain>
    </source>
</reference>
<feature type="domain" description="AAA+ ATPase" evidence="4">
    <location>
        <begin position="125"/>
        <end position="257"/>
    </location>
</feature>
<evidence type="ECO:0000313" key="5">
    <source>
        <dbReference type="EMBL" id="MBO1926199.1"/>
    </source>
</evidence>
<dbReference type="InterPro" id="IPR003959">
    <property type="entry name" value="ATPase_AAA_core"/>
</dbReference>
<keyword evidence="2" id="KW-0547">Nucleotide-binding</keyword>
<dbReference type="PANTHER" id="PTHR23073">
    <property type="entry name" value="26S PROTEASOME REGULATORY SUBUNIT"/>
    <property type="match status" value="1"/>
</dbReference>
<dbReference type="InterPro" id="IPR027417">
    <property type="entry name" value="P-loop_NTPase"/>
</dbReference>
<evidence type="ECO:0000256" key="1">
    <source>
        <dbReference type="ARBA" id="ARBA00006914"/>
    </source>
</evidence>
<keyword evidence="3" id="KW-0067">ATP-binding</keyword>
<dbReference type="Pfam" id="PF05225">
    <property type="entry name" value="HTH_psq"/>
    <property type="match status" value="1"/>
</dbReference>
<protein>
    <submittedName>
        <fullName evidence="5">AAA family ATPase</fullName>
    </submittedName>
</protein>
<dbReference type="EMBL" id="JAGETV010000002">
    <property type="protein sequence ID" value="MBO1926199.1"/>
    <property type="molecule type" value="Genomic_DNA"/>
</dbReference>
<gene>
    <name evidence="5" type="ORF">J3998_01310</name>
</gene>
<dbReference type="SMART" id="SM00382">
    <property type="entry name" value="AAA"/>
    <property type="match status" value="1"/>
</dbReference>
<dbReference type="SUPFAM" id="SSF52540">
    <property type="entry name" value="P-loop containing nucleoside triphosphate hydrolases"/>
    <property type="match status" value="1"/>
</dbReference>
<dbReference type="RefSeq" id="WP_208146684.1">
    <property type="nucleotide sequence ID" value="NZ_JAGETV010000002.1"/>
</dbReference>